<evidence type="ECO:0000313" key="2">
    <source>
        <dbReference type="Proteomes" id="UP000470302"/>
    </source>
</evidence>
<name>A0A845GF37_9BURK</name>
<sequence length="69" mass="7964">MPLNLGQNLDDYDDFYDMLSDSHRDLDARQSRMLSDQLILLLSNHIGDLAVLRQAFALARVHVERTPPR</sequence>
<dbReference type="InterPro" id="IPR021233">
    <property type="entry name" value="DUF2783"/>
</dbReference>
<dbReference type="AlphaFoldDB" id="A0A845GF37"/>
<proteinExistence type="predicted"/>
<dbReference type="EMBL" id="WWCW01000375">
    <property type="protein sequence ID" value="MYM92042.1"/>
    <property type="molecule type" value="Genomic_DNA"/>
</dbReference>
<comment type="caution">
    <text evidence="1">The sequence shown here is derived from an EMBL/GenBank/DDBJ whole genome shotgun (WGS) entry which is preliminary data.</text>
</comment>
<reference evidence="1 2" key="1">
    <citation type="submission" date="2020-01" db="EMBL/GenBank/DDBJ databases">
        <title>Novel species isolated from a subtropical stream in China.</title>
        <authorList>
            <person name="Lu H."/>
        </authorList>
    </citation>
    <scope>NUCLEOTIDE SEQUENCE [LARGE SCALE GENOMIC DNA]</scope>
    <source>
        <strain evidence="1 2">FT82W</strain>
    </source>
</reference>
<dbReference type="RefSeq" id="WP_161100549.1">
    <property type="nucleotide sequence ID" value="NZ_WWCW01000375.1"/>
</dbReference>
<dbReference type="Pfam" id="PF10932">
    <property type="entry name" value="DUF2783"/>
    <property type="match status" value="1"/>
</dbReference>
<protein>
    <submittedName>
        <fullName evidence="1">DUF2783 domain-containing protein</fullName>
    </submittedName>
</protein>
<organism evidence="1 2">
    <name type="scientific">Duganella vulcania</name>
    <dbReference type="NCBI Taxonomy" id="2692166"/>
    <lineage>
        <taxon>Bacteria</taxon>
        <taxon>Pseudomonadati</taxon>
        <taxon>Pseudomonadota</taxon>
        <taxon>Betaproteobacteria</taxon>
        <taxon>Burkholderiales</taxon>
        <taxon>Oxalobacteraceae</taxon>
        <taxon>Telluria group</taxon>
        <taxon>Duganella</taxon>
    </lineage>
</organism>
<dbReference type="Proteomes" id="UP000470302">
    <property type="component" value="Unassembled WGS sequence"/>
</dbReference>
<accession>A0A845GF37</accession>
<evidence type="ECO:0000313" key="1">
    <source>
        <dbReference type="EMBL" id="MYM92042.1"/>
    </source>
</evidence>
<gene>
    <name evidence="1" type="ORF">GTP91_33325</name>
</gene>